<name>A0ABS1WGM9_9FLAO</name>
<dbReference type="Gene3D" id="3.90.640.20">
    <property type="entry name" value="Heat-shock cognate protein, ATPase"/>
    <property type="match status" value="1"/>
</dbReference>
<evidence type="ECO:0000313" key="2">
    <source>
        <dbReference type="EMBL" id="MBL7558284.1"/>
    </source>
</evidence>
<comment type="caution">
    <text evidence="2">The sequence shown here is derived from an EMBL/GenBank/DDBJ whole genome shotgun (WGS) entry which is preliminary data.</text>
</comment>
<dbReference type="Proteomes" id="UP000605013">
    <property type="component" value="Unassembled WGS sequence"/>
</dbReference>
<dbReference type="InterPro" id="IPR021729">
    <property type="entry name" value="DUF3298"/>
</dbReference>
<feature type="domain" description="DUF3298" evidence="1">
    <location>
        <begin position="168"/>
        <end position="236"/>
    </location>
</feature>
<proteinExistence type="predicted"/>
<keyword evidence="3" id="KW-1185">Reference proteome</keyword>
<sequence length="245" mass="27603">MFNTTSKITVFTVMSCLLITLSCDKDEKLSFSETEITKEKETFVEIIIPKANGKSKTAKNINDALTNFACDVLNIDSAKNKTTTINQSIDAFNAAYINFNETLLADFDTKFPRWEALIDGEVSYQNEALVCVSMNGSITTGAASSSLKFKFFNFDLSNGKSLKTKDIVNNMKVFKALVKKYYDKELLTTYTSVNNTTDNFKLPETIGFNEDGVIIVYDNFELGNFTKQLVEFTIPYTVVNQYLNY</sequence>
<reference evidence="2 3" key="1">
    <citation type="submission" date="2020-12" db="EMBL/GenBank/DDBJ databases">
        <title>Olleya sediminilitoris sp. nov., isolated from a tidal flat.</title>
        <authorList>
            <person name="Park S."/>
            <person name="Yoon J.-H."/>
        </authorList>
    </citation>
    <scope>NUCLEOTIDE SEQUENCE [LARGE SCALE GENOMIC DNA]</scope>
    <source>
        <strain evidence="2 3">YSTF-M6</strain>
    </source>
</reference>
<accession>A0ABS1WGM9</accession>
<dbReference type="Gene3D" id="3.30.565.40">
    <property type="entry name" value="Fervidobacterium nodosum Rt17-B1 like"/>
    <property type="match status" value="1"/>
</dbReference>
<gene>
    <name evidence="2" type="ORF">JAO71_00600</name>
</gene>
<protein>
    <submittedName>
        <fullName evidence="2">DUF3298 domain-containing protein</fullName>
    </submittedName>
</protein>
<evidence type="ECO:0000313" key="3">
    <source>
        <dbReference type="Proteomes" id="UP000605013"/>
    </source>
</evidence>
<dbReference type="Pfam" id="PF11738">
    <property type="entry name" value="DUF3298"/>
    <property type="match status" value="1"/>
</dbReference>
<dbReference type="InterPro" id="IPR037126">
    <property type="entry name" value="PdaC/RsiV-like_sf"/>
</dbReference>
<organism evidence="2 3">
    <name type="scientific">Olleya sediminilitoris</name>
    <dbReference type="NCBI Taxonomy" id="2795739"/>
    <lineage>
        <taxon>Bacteria</taxon>
        <taxon>Pseudomonadati</taxon>
        <taxon>Bacteroidota</taxon>
        <taxon>Flavobacteriia</taxon>
        <taxon>Flavobacteriales</taxon>
        <taxon>Flavobacteriaceae</taxon>
    </lineage>
</organism>
<dbReference type="RefSeq" id="WP_054852467.1">
    <property type="nucleotide sequence ID" value="NZ_JAEMEF010000001.1"/>
</dbReference>
<dbReference type="EMBL" id="JAEMEF010000001">
    <property type="protein sequence ID" value="MBL7558284.1"/>
    <property type="molecule type" value="Genomic_DNA"/>
</dbReference>
<evidence type="ECO:0000259" key="1">
    <source>
        <dbReference type="Pfam" id="PF11738"/>
    </source>
</evidence>
<dbReference type="PROSITE" id="PS51257">
    <property type="entry name" value="PROKAR_LIPOPROTEIN"/>
    <property type="match status" value="1"/>
</dbReference>